<keyword evidence="2" id="KW-0472">Membrane</keyword>
<dbReference type="EMBL" id="CP000473">
    <property type="protein sequence ID" value="ABJ88730.1"/>
    <property type="molecule type" value="Genomic_DNA"/>
</dbReference>
<sequence precursor="true">MKQRIVLVLAALAMCGCIQGPNYKRPQLELPGEFRGAPPPGADFSVSIADTKWQDLFPDQVLNQMVTTALKQNFDLRIAAQRVEEARAQLGVTRANQYPLLQGQAGFTATRPSSAGANTFVPPGTNLSSSYTSLGLPLSWELDIWGRLKRQTEAARARYLASEEGRRAVGVSLVSDVMEAYFQLLEQDLELDISRKTQGIAKDSLNIVELRRQRGAASGLDVSQAEQLLYTAGVQIAAAERAIAQSEDLLSLLQGAAPAGQARGRKLEEIPMPAQLPPGLPATLLERRPDIRQAEQNLVAANAEIGAARALYFPQLSLSAFAGAQSRGLSNIVTGPARVFTVAPSALQTIFDAGQIRSNVRFTEAQKRELLVTYQKSIYSAMREVADALIAFDRLREQRTQEENLVHTLEETVRLSELRYRGGLDSYLQVLDAQRNLFNGQLNLAQLRLQERVSVVQLYRALGGGWS</sequence>
<organism evidence="3">
    <name type="scientific">Solibacter usitatus (strain Ellin6076)</name>
    <dbReference type="NCBI Taxonomy" id="234267"/>
    <lineage>
        <taxon>Bacteria</taxon>
        <taxon>Pseudomonadati</taxon>
        <taxon>Acidobacteriota</taxon>
        <taxon>Terriglobia</taxon>
        <taxon>Bryobacterales</taxon>
        <taxon>Solibacteraceae</taxon>
        <taxon>Candidatus Solibacter</taxon>
    </lineage>
</organism>
<dbReference type="Pfam" id="PF02321">
    <property type="entry name" value="OEP"/>
    <property type="match status" value="2"/>
</dbReference>
<dbReference type="KEGG" id="sus:Acid_7834"/>
<keyword evidence="2" id="KW-0564">Palmitate</keyword>
<comment type="subcellular location">
    <subcellularLocation>
        <location evidence="2">Cell membrane</location>
        <topology evidence="2">Lipid-anchor</topology>
    </subcellularLocation>
</comment>
<dbReference type="OrthoDB" id="9783163at2"/>
<dbReference type="InParanoid" id="Q01NP0"/>
<keyword evidence="2 3" id="KW-0449">Lipoprotein</keyword>
<name>Q01NP0_SOLUE</name>
<reference evidence="3" key="1">
    <citation type="submission" date="2006-10" db="EMBL/GenBank/DDBJ databases">
        <title>Complete sequence of Solibacter usitatus Ellin6076.</title>
        <authorList>
            <consortium name="US DOE Joint Genome Institute"/>
            <person name="Copeland A."/>
            <person name="Lucas S."/>
            <person name="Lapidus A."/>
            <person name="Barry K."/>
            <person name="Detter J.C."/>
            <person name="Glavina del Rio T."/>
            <person name="Hammon N."/>
            <person name="Israni S."/>
            <person name="Dalin E."/>
            <person name="Tice H."/>
            <person name="Pitluck S."/>
            <person name="Thompson L.S."/>
            <person name="Brettin T."/>
            <person name="Bruce D."/>
            <person name="Han C."/>
            <person name="Tapia R."/>
            <person name="Gilna P."/>
            <person name="Schmutz J."/>
            <person name="Larimer F."/>
            <person name="Land M."/>
            <person name="Hauser L."/>
            <person name="Kyrpides N."/>
            <person name="Mikhailova N."/>
            <person name="Janssen P.H."/>
            <person name="Kuske C.R."/>
            <person name="Richardson P."/>
        </authorList>
    </citation>
    <scope>NUCLEOTIDE SEQUENCE</scope>
    <source>
        <strain evidence="3">Ellin6076</strain>
    </source>
</reference>
<evidence type="ECO:0000256" key="2">
    <source>
        <dbReference type="RuleBase" id="RU362097"/>
    </source>
</evidence>
<comment type="similarity">
    <text evidence="1 2">Belongs to the outer membrane factor (OMF) (TC 1.B.17) family.</text>
</comment>
<dbReference type="Gene3D" id="1.20.1600.10">
    <property type="entry name" value="Outer membrane efflux proteins (OEP)"/>
    <property type="match status" value="1"/>
</dbReference>
<dbReference type="PANTHER" id="PTHR30203">
    <property type="entry name" value="OUTER MEMBRANE CATION EFFLUX PROTEIN"/>
    <property type="match status" value="1"/>
</dbReference>
<dbReference type="STRING" id="234267.Acid_7834"/>
<gene>
    <name evidence="3" type="ordered locus">Acid_7834</name>
</gene>
<dbReference type="AlphaFoldDB" id="Q01NP0"/>
<evidence type="ECO:0000256" key="1">
    <source>
        <dbReference type="ARBA" id="ARBA00007613"/>
    </source>
</evidence>
<dbReference type="FunCoup" id="Q01NP0">
    <property type="interactions" value="262"/>
</dbReference>
<dbReference type="SUPFAM" id="SSF56954">
    <property type="entry name" value="Outer membrane efflux proteins (OEP)"/>
    <property type="match status" value="1"/>
</dbReference>
<proteinExistence type="inferred from homology"/>
<dbReference type="Gene3D" id="2.20.200.10">
    <property type="entry name" value="Outer membrane efflux proteins (OEP)"/>
    <property type="match status" value="1"/>
</dbReference>
<dbReference type="PROSITE" id="PS51257">
    <property type="entry name" value="PROKAR_LIPOPROTEIN"/>
    <property type="match status" value="1"/>
</dbReference>
<dbReference type="InterPro" id="IPR010131">
    <property type="entry name" value="MdtP/NodT-like"/>
</dbReference>
<dbReference type="GO" id="GO:0005886">
    <property type="term" value="C:plasma membrane"/>
    <property type="evidence" value="ECO:0007669"/>
    <property type="project" value="UniProtKB-SubCell"/>
</dbReference>
<dbReference type="InterPro" id="IPR003423">
    <property type="entry name" value="OMP_efflux"/>
</dbReference>
<protein>
    <submittedName>
        <fullName evidence="3">RND efflux system, outer membrane lipoprotein, NodT family</fullName>
    </submittedName>
</protein>
<dbReference type="eggNOG" id="COG1538">
    <property type="taxonomic scope" value="Bacteria"/>
</dbReference>
<keyword evidence="2" id="KW-0812">Transmembrane</keyword>
<evidence type="ECO:0000313" key="3">
    <source>
        <dbReference type="EMBL" id="ABJ88730.1"/>
    </source>
</evidence>
<keyword evidence="2" id="KW-1134">Transmembrane beta strand</keyword>
<dbReference type="GO" id="GO:0015562">
    <property type="term" value="F:efflux transmembrane transporter activity"/>
    <property type="evidence" value="ECO:0007669"/>
    <property type="project" value="InterPro"/>
</dbReference>
<dbReference type="HOGENOM" id="CLU_012817_13_3_0"/>
<dbReference type="NCBIfam" id="TIGR01845">
    <property type="entry name" value="outer_NodT"/>
    <property type="match status" value="1"/>
</dbReference>
<accession>Q01NP0</accession>